<dbReference type="RefSeq" id="WP_121442934.1">
    <property type="nucleotide sequence ID" value="NZ_RCDA01000004.1"/>
</dbReference>
<accession>A0A498BXK0</accession>
<dbReference type="AlphaFoldDB" id="A0A498BXK0"/>
<gene>
    <name evidence="2" type="ORF">DFR31_2424</name>
</gene>
<dbReference type="EMBL" id="RCDA01000004">
    <property type="protein sequence ID" value="RLK47106.1"/>
    <property type="molecule type" value="Genomic_DNA"/>
</dbReference>
<sequence>MSPNPPGAEPAQVLPGRREQAAFSARALALTLWAESEYAIRDGAYAFWSQLPHPIERDPIYRLAHKLCHEPLAPERQQQLIIAGRKIHQHEGRFADAPPVGDNMELEFYGRLLLSLELVTVRYYREQQSFTPPPKGRLTQGARVPLGPLGSEKRRTVQAFMDLLVQSAEVSRVPLRLFDDSGLPCDLDAHALGRYLTQADGKPSVSILMGYNRHLDPTDKQQSLHRDRLLRLTHLVDVIFRQLRRHVVVTTDFVPQLLRRGNVPLWNRDTLISDDDAAVLELLGVTLSEEERRRVMESQAIQDGKSEGSEEQSQEDRLRGLRIL</sequence>
<feature type="region of interest" description="Disordered" evidence="1">
    <location>
        <begin position="296"/>
        <end position="324"/>
    </location>
</feature>
<keyword evidence="3" id="KW-1185">Reference proteome</keyword>
<dbReference type="OrthoDB" id="9818930at2"/>
<comment type="caution">
    <text evidence="2">The sequence shown here is derived from an EMBL/GenBank/DDBJ whole genome shotgun (WGS) entry which is preliminary data.</text>
</comment>
<feature type="compositionally biased region" description="Basic and acidic residues" evidence="1">
    <location>
        <begin position="304"/>
        <end position="324"/>
    </location>
</feature>
<protein>
    <submittedName>
        <fullName evidence="2">Uncharacterized protein</fullName>
    </submittedName>
</protein>
<evidence type="ECO:0000313" key="3">
    <source>
        <dbReference type="Proteomes" id="UP000275461"/>
    </source>
</evidence>
<dbReference type="Proteomes" id="UP000275461">
    <property type="component" value="Unassembled WGS sequence"/>
</dbReference>
<reference evidence="2 3" key="1">
    <citation type="submission" date="2018-10" db="EMBL/GenBank/DDBJ databases">
        <title>Genomic Encyclopedia of Type Strains, Phase IV (KMG-IV): sequencing the most valuable type-strain genomes for metagenomic binning, comparative biology and taxonomic classification.</title>
        <authorList>
            <person name="Goeker M."/>
        </authorList>
    </citation>
    <scope>NUCLEOTIDE SEQUENCE [LARGE SCALE GENOMIC DNA]</scope>
    <source>
        <strain evidence="2 3">DSM 12769</strain>
    </source>
</reference>
<name>A0A498BXK0_9GAMM</name>
<evidence type="ECO:0000256" key="1">
    <source>
        <dbReference type="SAM" id="MobiDB-lite"/>
    </source>
</evidence>
<evidence type="ECO:0000313" key="2">
    <source>
        <dbReference type="EMBL" id="RLK47106.1"/>
    </source>
</evidence>
<proteinExistence type="predicted"/>
<organism evidence="2 3">
    <name type="scientific">Alkalispirillum mobile</name>
    <dbReference type="NCBI Taxonomy" id="85925"/>
    <lineage>
        <taxon>Bacteria</taxon>
        <taxon>Pseudomonadati</taxon>
        <taxon>Pseudomonadota</taxon>
        <taxon>Gammaproteobacteria</taxon>
        <taxon>Chromatiales</taxon>
        <taxon>Ectothiorhodospiraceae</taxon>
        <taxon>Alkalispirillum</taxon>
    </lineage>
</organism>